<gene>
    <name evidence="1" type="ORF">BGZ65_000407</name>
</gene>
<protein>
    <submittedName>
        <fullName evidence="1">Uncharacterized protein</fullName>
    </submittedName>
</protein>
<dbReference type="AlphaFoldDB" id="A0A9P6LTA9"/>
<dbReference type="Proteomes" id="UP000749646">
    <property type="component" value="Unassembled WGS sequence"/>
</dbReference>
<accession>A0A9P6LTA9</accession>
<evidence type="ECO:0000313" key="2">
    <source>
        <dbReference type="Proteomes" id="UP000749646"/>
    </source>
</evidence>
<proteinExistence type="predicted"/>
<keyword evidence="2" id="KW-1185">Reference proteome</keyword>
<comment type="caution">
    <text evidence="1">The sequence shown here is derived from an EMBL/GenBank/DDBJ whole genome shotgun (WGS) entry which is preliminary data.</text>
</comment>
<dbReference type="EMBL" id="JAAAHW010009625">
    <property type="protein sequence ID" value="KAF9938126.1"/>
    <property type="molecule type" value="Genomic_DNA"/>
</dbReference>
<name>A0A9P6LTA9_9FUNG</name>
<organism evidence="1 2">
    <name type="scientific">Modicella reniformis</name>
    <dbReference type="NCBI Taxonomy" id="1440133"/>
    <lineage>
        <taxon>Eukaryota</taxon>
        <taxon>Fungi</taxon>
        <taxon>Fungi incertae sedis</taxon>
        <taxon>Mucoromycota</taxon>
        <taxon>Mortierellomycotina</taxon>
        <taxon>Mortierellomycetes</taxon>
        <taxon>Mortierellales</taxon>
        <taxon>Mortierellaceae</taxon>
        <taxon>Modicella</taxon>
    </lineage>
</organism>
<reference evidence="1" key="1">
    <citation type="journal article" date="2020" name="Fungal Divers.">
        <title>Resolving the Mortierellaceae phylogeny through synthesis of multi-gene phylogenetics and phylogenomics.</title>
        <authorList>
            <person name="Vandepol N."/>
            <person name="Liber J."/>
            <person name="Desiro A."/>
            <person name="Na H."/>
            <person name="Kennedy M."/>
            <person name="Barry K."/>
            <person name="Grigoriev I.V."/>
            <person name="Miller A.N."/>
            <person name="O'Donnell K."/>
            <person name="Stajich J.E."/>
            <person name="Bonito G."/>
        </authorList>
    </citation>
    <scope>NUCLEOTIDE SEQUENCE</scope>
    <source>
        <strain evidence="1">MES-2147</strain>
    </source>
</reference>
<evidence type="ECO:0000313" key="1">
    <source>
        <dbReference type="EMBL" id="KAF9938126.1"/>
    </source>
</evidence>
<sequence length="200" mass="22349">MSNLPVNPNQIQEINKELDSLESAEVLANWVQQQQQQQQRQQRQHQQIGLPAEYIASWVQEIEKEFCLPLELIANRGGGGGGGTEFDLPVDVFAERVQEMEREFHETKLRIAQLIREGWFNGSGGGASGERVTGIAANEEKGGGAMKAVFEDEMAMQDRAVEGDWGTSPEKINEMEAAFTRLNEIQTELVNLHELSPKVD</sequence>